<dbReference type="PANTHER" id="PTHR13779:SF7">
    <property type="entry name" value="ATPASE WRNIP1"/>
    <property type="match status" value="1"/>
</dbReference>
<dbReference type="EMBL" id="FAOO01000002">
    <property type="protein sequence ID" value="CUU01895.1"/>
    <property type="molecule type" value="Genomic_DNA"/>
</dbReference>
<dbReference type="RefSeq" id="WP_140944170.1">
    <property type="nucleotide sequence ID" value="NZ_FAOO01000002.1"/>
</dbReference>
<dbReference type="Proteomes" id="UP000320623">
    <property type="component" value="Unassembled WGS sequence"/>
</dbReference>
<dbReference type="SUPFAM" id="SSF48019">
    <property type="entry name" value="post-AAA+ oligomerization domain-like"/>
    <property type="match status" value="1"/>
</dbReference>
<dbReference type="GO" id="GO:0003677">
    <property type="term" value="F:DNA binding"/>
    <property type="evidence" value="ECO:0007669"/>
    <property type="project" value="InterPro"/>
</dbReference>
<dbReference type="AlphaFoldDB" id="A0A0S4MSB3"/>
<evidence type="ECO:0000313" key="9">
    <source>
        <dbReference type="Proteomes" id="UP000320623"/>
    </source>
</evidence>
<evidence type="ECO:0000313" key="8">
    <source>
        <dbReference type="EMBL" id="CUU01895.1"/>
    </source>
</evidence>
<sequence>MKQQKTLPPLADRIRPRSLDEFIGQEHIIGPGKPLRVMIETGQIQSMILWGPPGVGKTTLAKIISEMVNANFYQINAVLSGTKELKEIIEKAESDLKYYDRRTILFIDEIHRFNKAQQSVLLNSVENGTIVLIGATTENPSFEIISPLLSRCQVFVLEPFGVRELNAILERALTKDEVLSKFKIEIEDRNLLFLYSGGDARVMLNALEIATKLAAPDENGRILITKEIISEAFQRRHFKYDRAGEEHYNMISAFIKSIRGSDPDGAVYWLARMLLAGEDPKFIARRMIILASEDIGNAEPYALTLATSCFTAVDYVGMPEARIILAQVATYLASCPKSNSAYLAIEEAIEDAQKFPDLPVPLHLRNAPTKLMEELGYGRDYKYSHDFPGHFVEQQFLPDELRDKIYYKPTELGREKILKERLESLWQKRKQIKK</sequence>
<feature type="domain" description="AAA+ ATPase" evidence="7">
    <location>
        <begin position="43"/>
        <end position="160"/>
    </location>
</feature>
<dbReference type="GO" id="GO:0005524">
    <property type="term" value="F:ATP binding"/>
    <property type="evidence" value="ECO:0007669"/>
    <property type="project" value="UniProtKB-KW"/>
</dbReference>
<evidence type="ECO:0000256" key="1">
    <source>
        <dbReference type="ARBA" id="ARBA00002393"/>
    </source>
</evidence>
<dbReference type="GO" id="GO:0008047">
    <property type="term" value="F:enzyme activator activity"/>
    <property type="evidence" value="ECO:0007669"/>
    <property type="project" value="TreeGrafter"/>
</dbReference>
<dbReference type="Gene3D" id="1.10.8.60">
    <property type="match status" value="1"/>
</dbReference>
<organism evidence="8 9">
    <name type="scientific">Candidatus Thermokryptus mobilis</name>
    <dbReference type="NCBI Taxonomy" id="1643428"/>
    <lineage>
        <taxon>Bacteria</taxon>
        <taxon>Pseudomonadati</taxon>
        <taxon>Candidatus Kryptoniota</taxon>
        <taxon>Candidatus Thermokryptus</taxon>
    </lineage>
</organism>
<dbReference type="InterPro" id="IPR027417">
    <property type="entry name" value="P-loop_NTPase"/>
</dbReference>
<keyword evidence="5" id="KW-0547">Nucleotide-binding</keyword>
<dbReference type="STRING" id="1643428.GCA_001442855_00355"/>
<dbReference type="FunFam" id="1.10.3710.10:FF:000004">
    <property type="entry name" value="Putative ATPase, AAA family"/>
    <property type="match status" value="1"/>
</dbReference>
<dbReference type="SMART" id="SM00382">
    <property type="entry name" value="AAA"/>
    <property type="match status" value="1"/>
</dbReference>
<dbReference type="OrthoDB" id="9778364at2"/>
<dbReference type="PANTHER" id="PTHR13779">
    <property type="entry name" value="WERNER HELICASE-INTERACTING PROTEIN 1 FAMILY MEMBER"/>
    <property type="match status" value="1"/>
</dbReference>
<dbReference type="Pfam" id="PF00004">
    <property type="entry name" value="AAA"/>
    <property type="match status" value="1"/>
</dbReference>
<evidence type="ECO:0000256" key="4">
    <source>
        <dbReference type="ARBA" id="ARBA00022705"/>
    </source>
</evidence>
<evidence type="ECO:0000256" key="5">
    <source>
        <dbReference type="ARBA" id="ARBA00022741"/>
    </source>
</evidence>
<dbReference type="GO" id="GO:0000731">
    <property type="term" value="P:DNA synthesis involved in DNA repair"/>
    <property type="evidence" value="ECO:0007669"/>
    <property type="project" value="TreeGrafter"/>
</dbReference>
<keyword evidence="6" id="KW-0067">ATP-binding</keyword>
<dbReference type="InterPro" id="IPR003959">
    <property type="entry name" value="ATPase_AAA_core"/>
</dbReference>
<evidence type="ECO:0000256" key="3">
    <source>
        <dbReference type="ARBA" id="ARBA00020776"/>
    </source>
</evidence>
<name>A0A0S4MSB3_9BACT</name>
<reference evidence="9" key="1">
    <citation type="submission" date="2015-11" db="EMBL/GenBank/DDBJ databases">
        <authorList>
            <person name="Varghese N."/>
        </authorList>
    </citation>
    <scope>NUCLEOTIDE SEQUENCE [LARGE SCALE GENOMIC DNA]</scope>
</reference>
<comment type="function">
    <text evidence="1">DNA-dependent ATPase that plays important roles in cellular responses to stalled DNA replication processes.</text>
</comment>
<gene>
    <name evidence="8" type="ORF">JGI1_00368</name>
</gene>
<dbReference type="InterPro" id="IPR008921">
    <property type="entry name" value="DNA_pol3_clamp-load_cplx_C"/>
</dbReference>
<keyword evidence="9" id="KW-1185">Reference proteome</keyword>
<comment type="similarity">
    <text evidence="2">Belongs to the AAA ATPase family. RarA/MGS1/WRNIP1 subfamily.</text>
</comment>
<dbReference type="FunFam" id="3.40.50.300:FF:000137">
    <property type="entry name" value="Replication-associated recombination protein A"/>
    <property type="match status" value="1"/>
</dbReference>
<dbReference type="FunFam" id="1.20.272.10:FF:000001">
    <property type="entry name" value="Putative AAA family ATPase"/>
    <property type="match status" value="1"/>
</dbReference>
<proteinExistence type="inferred from homology"/>
<dbReference type="CDD" id="cd18139">
    <property type="entry name" value="HLD_clamp_RarA"/>
    <property type="match status" value="1"/>
</dbReference>
<accession>A0A0S4MSB3</accession>
<dbReference type="Gene3D" id="3.40.50.300">
    <property type="entry name" value="P-loop containing nucleotide triphosphate hydrolases"/>
    <property type="match status" value="1"/>
</dbReference>
<dbReference type="InterPro" id="IPR003593">
    <property type="entry name" value="AAA+_ATPase"/>
</dbReference>
<dbReference type="Gene3D" id="1.20.272.10">
    <property type="match status" value="1"/>
</dbReference>
<dbReference type="InterPro" id="IPR032423">
    <property type="entry name" value="AAA_assoc_2"/>
</dbReference>
<dbReference type="Gene3D" id="1.10.3710.10">
    <property type="entry name" value="DNA polymerase III clamp loader subunits, C-terminal domain"/>
    <property type="match status" value="1"/>
</dbReference>
<keyword evidence="4" id="KW-0235">DNA replication</keyword>
<dbReference type="InterPro" id="IPR051314">
    <property type="entry name" value="AAA_ATPase_RarA/MGS1/WRNIP1"/>
</dbReference>
<evidence type="ECO:0000259" key="7">
    <source>
        <dbReference type="SMART" id="SM00382"/>
    </source>
</evidence>
<evidence type="ECO:0000256" key="6">
    <source>
        <dbReference type="ARBA" id="ARBA00022840"/>
    </source>
</evidence>
<dbReference type="GO" id="GO:0016887">
    <property type="term" value="F:ATP hydrolysis activity"/>
    <property type="evidence" value="ECO:0007669"/>
    <property type="project" value="InterPro"/>
</dbReference>
<dbReference type="GO" id="GO:0006261">
    <property type="term" value="P:DNA-templated DNA replication"/>
    <property type="evidence" value="ECO:0007669"/>
    <property type="project" value="TreeGrafter"/>
</dbReference>
<dbReference type="SUPFAM" id="SSF52540">
    <property type="entry name" value="P-loop containing nucleoside triphosphate hydrolases"/>
    <property type="match status" value="1"/>
</dbReference>
<protein>
    <recommendedName>
        <fullName evidence="3">Replication-associated recombination protein A</fullName>
    </recommendedName>
</protein>
<dbReference type="GO" id="GO:0017116">
    <property type="term" value="F:single-stranded DNA helicase activity"/>
    <property type="evidence" value="ECO:0007669"/>
    <property type="project" value="TreeGrafter"/>
</dbReference>
<dbReference type="Pfam" id="PF16193">
    <property type="entry name" value="AAA_assoc_2"/>
    <property type="match status" value="1"/>
</dbReference>
<dbReference type="CDD" id="cd00009">
    <property type="entry name" value="AAA"/>
    <property type="match status" value="1"/>
</dbReference>
<dbReference type="InterPro" id="IPR021886">
    <property type="entry name" value="MgsA_C"/>
</dbReference>
<dbReference type="Pfam" id="PF12002">
    <property type="entry name" value="MgsA_C"/>
    <property type="match status" value="1"/>
</dbReference>
<evidence type="ECO:0000256" key="2">
    <source>
        <dbReference type="ARBA" id="ARBA00008959"/>
    </source>
</evidence>